<organism evidence="1 2">
    <name type="scientific">Advenella incenata</name>
    <dbReference type="NCBI Taxonomy" id="267800"/>
    <lineage>
        <taxon>Bacteria</taxon>
        <taxon>Pseudomonadati</taxon>
        <taxon>Pseudomonadota</taxon>
        <taxon>Betaproteobacteria</taxon>
        <taxon>Burkholderiales</taxon>
        <taxon>Alcaligenaceae</taxon>
    </lineage>
</organism>
<dbReference type="EMBL" id="SHKO01000001">
    <property type="protein sequence ID" value="RZT99180.1"/>
    <property type="molecule type" value="Genomic_DNA"/>
</dbReference>
<sequence length="59" mass="6744">MGQASAKINARYWPRCFFEVYSGWIDGDANTRRRAKMDAYLEAIPSLTHHLELQSAEVA</sequence>
<proteinExistence type="predicted"/>
<evidence type="ECO:0000313" key="1">
    <source>
        <dbReference type="EMBL" id="RZT99180.1"/>
    </source>
</evidence>
<name>A0A4Q7VRN2_9BURK</name>
<evidence type="ECO:0000313" key="2">
    <source>
        <dbReference type="Proteomes" id="UP000293398"/>
    </source>
</evidence>
<protein>
    <submittedName>
        <fullName evidence="1">Uncharacterized protein</fullName>
    </submittedName>
</protein>
<comment type="caution">
    <text evidence="1">The sequence shown here is derived from an EMBL/GenBank/DDBJ whole genome shotgun (WGS) entry which is preliminary data.</text>
</comment>
<reference evidence="1 2" key="1">
    <citation type="submission" date="2019-02" db="EMBL/GenBank/DDBJ databases">
        <title>Genomic Encyclopedia of Type Strains, Phase IV (KMG-IV): sequencing the most valuable type-strain genomes for metagenomic binning, comparative biology and taxonomic classification.</title>
        <authorList>
            <person name="Goeker M."/>
        </authorList>
    </citation>
    <scope>NUCLEOTIDE SEQUENCE [LARGE SCALE GENOMIC DNA]</scope>
    <source>
        <strain evidence="1 2">DSM 23814</strain>
    </source>
</reference>
<dbReference type="AlphaFoldDB" id="A0A4Q7VRN2"/>
<keyword evidence="2" id="KW-1185">Reference proteome</keyword>
<dbReference type="Proteomes" id="UP000293398">
    <property type="component" value="Unassembled WGS sequence"/>
</dbReference>
<gene>
    <name evidence="1" type="ORF">EV681_0963</name>
</gene>
<accession>A0A4Q7VRN2</accession>